<evidence type="ECO:0000313" key="4">
    <source>
        <dbReference type="EMBL" id="MBD5772115.1"/>
    </source>
</evidence>
<comment type="similarity">
    <text evidence="2">Belongs to the ACC deaminase/D-cysteine desulfhydrase family.</text>
</comment>
<dbReference type="Proteomes" id="UP000604161">
    <property type="component" value="Unassembled WGS sequence"/>
</dbReference>
<evidence type="ECO:0000256" key="1">
    <source>
        <dbReference type="ARBA" id="ARBA00001933"/>
    </source>
</evidence>
<dbReference type="PANTHER" id="PTHR43780:SF2">
    <property type="entry name" value="1-AMINOCYCLOPROPANE-1-CARBOXYLATE DEAMINASE-RELATED"/>
    <property type="match status" value="1"/>
</dbReference>
<sequence>MSLIHSVILPASYQCLSHHDYQVDIYRGDLEHATAPGNKWHKLQYHLKEARKRNATVIATFGGPFSNHLHAFAMTLKNLPFKAVAVVRGELQPQLTPTLRDAVECDVELWPSSRSDYRLETSSEVSSMINTLYENVYWIPEGGGGHLGALGCRDWADSIYHLDTEYDAWVISSGTGTTAAGLLAYDKAPDLHVFSALKGAAEQEGDIIELANRLIEKNVVEIGASEISCSKKLFFHDDCHEGGYAKQSKALKDFIQEFAIANPSSALDPVYTCKSMFAILTAIKKGIWPYSRTLFIHTGGLQGWRGYPSESNPFISSSETQSS</sequence>
<dbReference type="InterPro" id="IPR027278">
    <property type="entry name" value="ACCD_DCysDesulf"/>
</dbReference>
<proteinExistence type="inferred from homology"/>
<evidence type="ECO:0000256" key="2">
    <source>
        <dbReference type="ARBA" id="ARBA00008639"/>
    </source>
</evidence>
<dbReference type="SUPFAM" id="SSF53686">
    <property type="entry name" value="Tryptophan synthase beta subunit-like PLP-dependent enzymes"/>
    <property type="match status" value="1"/>
</dbReference>
<organism evidence="4 5">
    <name type="scientific">Marinomonas colpomeniae</name>
    <dbReference type="NCBI Taxonomy" id="2774408"/>
    <lineage>
        <taxon>Bacteria</taxon>
        <taxon>Pseudomonadati</taxon>
        <taxon>Pseudomonadota</taxon>
        <taxon>Gammaproteobacteria</taxon>
        <taxon>Oceanospirillales</taxon>
        <taxon>Oceanospirillaceae</taxon>
        <taxon>Marinomonas</taxon>
    </lineage>
</organism>
<protein>
    <submittedName>
        <fullName evidence="4">Cysteine desulfhydrase</fullName>
    </submittedName>
</protein>
<reference evidence="4 5" key="1">
    <citation type="submission" date="2020-09" db="EMBL/GenBank/DDBJ databases">
        <title>Marinomonas sp. nov., isolated from the cysticercosis algae of Qingdao, China.</title>
        <authorList>
            <person name="Sun X."/>
        </authorList>
    </citation>
    <scope>NUCLEOTIDE SEQUENCE [LARGE SCALE GENOMIC DNA]</scope>
    <source>
        <strain evidence="4 5">SM2066</strain>
    </source>
</reference>
<accession>A0ABR8P1E8</accession>
<gene>
    <name evidence="4" type="ORF">IF202_13825</name>
</gene>
<dbReference type="InterPro" id="IPR036052">
    <property type="entry name" value="TrpB-like_PALP_sf"/>
</dbReference>
<evidence type="ECO:0000313" key="5">
    <source>
        <dbReference type="Proteomes" id="UP000604161"/>
    </source>
</evidence>
<evidence type="ECO:0000256" key="3">
    <source>
        <dbReference type="ARBA" id="ARBA00022898"/>
    </source>
</evidence>
<dbReference type="PANTHER" id="PTHR43780">
    <property type="entry name" value="1-AMINOCYCLOPROPANE-1-CARBOXYLATE DEAMINASE-RELATED"/>
    <property type="match status" value="1"/>
</dbReference>
<keyword evidence="5" id="KW-1185">Reference proteome</keyword>
<dbReference type="EMBL" id="JACYFC010000004">
    <property type="protein sequence ID" value="MBD5772115.1"/>
    <property type="molecule type" value="Genomic_DNA"/>
</dbReference>
<dbReference type="RefSeq" id="WP_191595492.1">
    <property type="nucleotide sequence ID" value="NZ_JACYFC010000004.1"/>
</dbReference>
<comment type="caution">
    <text evidence="4">The sequence shown here is derived from an EMBL/GenBank/DDBJ whole genome shotgun (WGS) entry which is preliminary data.</text>
</comment>
<dbReference type="Gene3D" id="3.40.50.1100">
    <property type="match status" value="2"/>
</dbReference>
<dbReference type="PIRSF" id="PIRSF006278">
    <property type="entry name" value="ACCD_DCysDesulf"/>
    <property type="match status" value="1"/>
</dbReference>
<name>A0ABR8P1E8_9GAMM</name>
<comment type="cofactor">
    <cofactor evidence="1">
        <name>pyridoxal 5'-phosphate</name>
        <dbReference type="ChEBI" id="CHEBI:597326"/>
    </cofactor>
</comment>
<keyword evidence="3" id="KW-0663">Pyridoxal phosphate</keyword>